<dbReference type="STRING" id="265719.SAMN04488509_10877"/>
<dbReference type="SUPFAM" id="SSF159238">
    <property type="entry name" value="SO1590-like"/>
    <property type="match status" value="1"/>
</dbReference>
<accession>A0A1G6Y2N3</accession>
<dbReference type="Proteomes" id="UP000199603">
    <property type="component" value="Unassembled WGS sequence"/>
</dbReference>
<feature type="signal peptide" evidence="1">
    <location>
        <begin position="1"/>
        <end position="39"/>
    </location>
</feature>
<dbReference type="Pfam" id="PF11528">
    <property type="entry name" value="DUF3224"/>
    <property type="match status" value="1"/>
</dbReference>
<dbReference type="InterPro" id="IPR023159">
    <property type="entry name" value="SO1590-like_sf"/>
</dbReference>
<sequence>MRQPDGSRTFSADDAFRFAMRASALAVMLCAGAAMPARAADRPLKDSEMKTISGRFEVKLTPEPGELDAEGIASFRLDKRYEGALTAEAKGLMTAHHATIAGSAGYVAIERVRGTLDGRSGSFVLQHNGLMWGETRQLSIEVIPDSAEGELAGLRGRMGIRIEDGAHFYDFEYSLPTQ</sequence>
<name>A0A1G6Y2N3_9GAMM</name>
<feature type="chain" id="PRO_5011683561" description="DUF3224 domain-containing protein" evidence="1">
    <location>
        <begin position="40"/>
        <end position="178"/>
    </location>
</feature>
<gene>
    <name evidence="2" type="ORF">SAMN04488509_10877</name>
</gene>
<dbReference type="RefSeq" id="WP_218121251.1">
    <property type="nucleotide sequence ID" value="NZ_FNAG01000008.1"/>
</dbReference>
<reference evidence="2 3" key="1">
    <citation type="submission" date="2016-10" db="EMBL/GenBank/DDBJ databases">
        <authorList>
            <person name="de Groot N.N."/>
        </authorList>
    </citation>
    <scope>NUCLEOTIDE SEQUENCE [LARGE SCALE GENOMIC DNA]</scope>
    <source>
        <strain evidence="2 3">DSM 16957</strain>
    </source>
</reference>
<dbReference type="InterPro" id="IPR021607">
    <property type="entry name" value="DUF3224"/>
</dbReference>
<evidence type="ECO:0008006" key="4">
    <source>
        <dbReference type="Google" id="ProtNLM"/>
    </source>
</evidence>
<dbReference type="Gene3D" id="2.40.350.10">
    <property type="entry name" value="SO1590-like"/>
    <property type="match status" value="1"/>
</dbReference>
<evidence type="ECO:0000313" key="2">
    <source>
        <dbReference type="EMBL" id="SDD83987.1"/>
    </source>
</evidence>
<dbReference type="EMBL" id="FNAG01000008">
    <property type="protein sequence ID" value="SDD83987.1"/>
    <property type="molecule type" value="Genomic_DNA"/>
</dbReference>
<protein>
    <recommendedName>
        <fullName evidence="4">DUF3224 domain-containing protein</fullName>
    </recommendedName>
</protein>
<organism evidence="2 3">
    <name type="scientific">Aquimonas voraii</name>
    <dbReference type="NCBI Taxonomy" id="265719"/>
    <lineage>
        <taxon>Bacteria</taxon>
        <taxon>Pseudomonadati</taxon>
        <taxon>Pseudomonadota</taxon>
        <taxon>Gammaproteobacteria</taxon>
        <taxon>Lysobacterales</taxon>
        <taxon>Lysobacteraceae</taxon>
        <taxon>Aquimonas</taxon>
    </lineage>
</organism>
<keyword evidence="3" id="KW-1185">Reference proteome</keyword>
<evidence type="ECO:0000256" key="1">
    <source>
        <dbReference type="SAM" id="SignalP"/>
    </source>
</evidence>
<dbReference type="AlphaFoldDB" id="A0A1G6Y2N3"/>
<evidence type="ECO:0000313" key="3">
    <source>
        <dbReference type="Proteomes" id="UP000199603"/>
    </source>
</evidence>
<proteinExistence type="predicted"/>
<keyword evidence="1" id="KW-0732">Signal</keyword>